<feature type="region of interest" description="Disordered" evidence="2">
    <location>
        <begin position="1"/>
        <end position="27"/>
    </location>
</feature>
<feature type="compositionally biased region" description="Low complexity" evidence="2">
    <location>
        <begin position="13"/>
        <end position="22"/>
    </location>
</feature>
<reference evidence="3" key="1">
    <citation type="submission" date="2021-01" db="EMBL/GenBank/DDBJ databases">
        <title>Whole genome shotgun sequence of Actinoplanes rishiriensis NBRC 108556.</title>
        <authorList>
            <person name="Komaki H."/>
            <person name="Tamura T."/>
        </authorList>
    </citation>
    <scope>NUCLEOTIDE SEQUENCE</scope>
    <source>
        <strain evidence="3">NBRC 108556</strain>
    </source>
</reference>
<dbReference type="RefSeq" id="WP_203785832.1">
    <property type="nucleotide sequence ID" value="NZ_BOMV01000065.1"/>
</dbReference>
<evidence type="ECO:0000256" key="1">
    <source>
        <dbReference type="ARBA" id="ARBA00009108"/>
    </source>
</evidence>
<dbReference type="PANTHER" id="PTHR37313:SF1">
    <property type="entry name" value="UPF0749 PROTEIN RV1823"/>
    <property type="match status" value="1"/>
</dbReference>
<dbReference type="Gene3D" id="3.30.70.1880">
    <property type="entry name" value="Protein of unknown function DUF881"/>
    <property type="match status" value="1"/>
</dbReference>
<keyword evidence="4" id="KW-1185">Reference proteome</keyword>
<comment type="similarity">
    <text evidence="1">Belongs to the UPF0749 family.</text>
</comment>
<dbReference type="Pfam" id="PF05949">
    <property type="entry name" value="DUF881"/>
    <property type="match status" value="1"/>
</dbReference>
<organism evidence="3 4">
    <name type="scientific">Paractinoplanes rishiriensis</name>
    <dbReference type="NCBI Taxonomy" id="1050105"/>
    <lineage>
        <taxon>Bacteria</taxon>
        <taxon>Bacillati</taxon>
        <taxon>Actinomycetota</taxon>
        <taxon>Actinomycetes</taxon>
        <taxon>Micromonosporales</taxon>
        <taxon>Micromonosporaceae</taxon>
        <taxon>Paractinoplanes</taxon>
    </lineage>
</organism>
<dbReference type="Proteomes" id="UP000636960">
    <property type="component" value="Unassembled WGS sequence"/>
</dbReference>
<proteinExistence type="inferred from homology"/>
<dbReference type="EMBL" id="BOMV01000065">
    <property type="protein sequence ID" value="GIE98831.1"/>
    <property type="molecule type" value="Genomic_DNA"/>
</dbReference>
<dbReference type="GO" id="GO:0005886">
    <property type="term" value="C:plasma membrane"/>
    <property type="evidence" value="ECO:0007669"/>
    <property type="project" value="TreeGrafter"/>
</dbReference>
<dbReference type="InterPro" id="IPR010273">
    <property type="entry name" value="DUF881"/>
</dbReference>
<dbReference type="PANTHER" id="PTHR37313">
    <property type="entry name" value="UPF0749 PROTEIN RV1825"/>
    <property type="match status" value="1"/>
</dbReference>
<sequence length="321" mass="34362">MTTPEPQPDHQPDPQADQQPDQQPKRVFQPDFLTELFRNPLEPGYAAAAARKAKEGEPTGPRKWITSGISALTLVCLGFLLVVAYQQTVADEPARSKARDTLIEQVQKRRDETARLQQRADTLGKEVSDLRARELGGATVARLRELEAATGLASVRGSGATVTVGDGPTPINPVTGERNTTARVKDTDLQLATNALWSLGAEAIAINGQRLTATSTIRQAGEAILVDQRPVTTPYEVVAIGPDDLADEFSDGYAGRFFRELSAKYGMSFDTGEVDDVTLAAATELKLRVAEPSAPPPEPSGSLPPHSKAAEPRTSSSEGGR</sequence>
<feature type="region of interest" description="Disordered" evidence="2">
    <location>
        <begin position="290"/>
        <end position="321"/>
    </location>
</feature>
<protein>
    <submittedName>
        <fullName evidence="3">Membrane protein</fullName>
    </submittedName>
</protein>
<accession>A0A919K926</accession>
<gene>
    <name evidence="3" type="ORF">Ari01nite_62960</name>
</gene>
<dbReference type="AlphaFoldDB" id="A0A919K926"/>
<evidence type="ECO:0000256" key="2">
    <source>
        <dbReference type="SAM" id="MobiDB-lite"/>
    </source>
</evidence>
<evidence type="ECO:0000313" key="3">
    <source>
        <dbReference type="EMBL" id="GIE98831.1"/>
    </source>
</evidence>
<name>A0A919K926_9ACTN</name>
<evidence type="ECO:0000313" key="4">
    <source>
        <dbReference type="Proteomes" id="UP000636960"/>
    </source>
</evidence>
<comment type="caution">
    <text evidence="3">The sequence shown here is derived from an EMBL/GenBank/DDBJ whole genome shotgun (WGS) entry which is preliminary data.</text>
</comment>